<accession>A0A2S5SZA0</accession>
<feature type="transmembrane region" description="Helical" evidence="1">
    <location>
        <begin position="26"/>
        <end position="45"/>
    </location>
</feature>
<dbReference type="RefSeq" id="WP_104300084.1">
    <property type="nucleotide sequence ID" value="NZ_PSNX01000001.1"/>
</dbReference>
<reference evidence="2 3" key="1">
    <citation type="submission" date="2018-02" db="EMBL/GenBank/DDBJ databases">
        <title>Reclassifiation of [Polyangium] brachysporum DSM 7029 as Guopingzhaonella breviflexa gen. nov., sp. nov., a member of the family Comamonadaceae.</title>
        <authorList>
            <person name="Tang B."/>
        </authorList>
    </citation>
    <scope>NUCLEOTIDE SEQUENCE [LARGE SCALE GENOMIC DNA]</scope>
    <source>
        <strain evidence="2 3">BCRC 80649</strain>
    </source>
</reference>
<gene>
    <name evidence="2" type="ORF">C1704_00985</name>
</gene>
<dbReference type="Proteomes" id="UP000238605">
    <property type="component" value="Unassembled WGS sequence"/>
</dbReference>
<keyword evidence="1" id="KW-1133">Transmembrane helix</keyword>
<dbReference type="InterPro" id="IPR047798">
    <property type="entry name" value="BPSS1780-like"/>
</dbReference>
<protein>
    <recommendedName>
        <fullName evidence="4">DUF2189 domain-containing protein</fullName>
    </recommendedName>
</protein>
<proteinExistence type="predicted"/>
<evidence type="ECO:0000256" key="1">
    <source>
        <dbReference type="SAM" id="Phobius"/>
    </source>
</evidence>
<feature type="transmembrane region" description="Helical" evidence="1">
    <location>
        <begin position="199"/>
        <end position="221"/>
    </location>
</feature>
<evidence type="ECO:0000313" key="3">
    <source>
        <dbReference type="Proteomes" id="UP000238605"/>
    </source>
</evidence>
<organism evidence="2 3">
    <name type="scientific">Caldimonas caldifontis</name>
    <dbReference type="NCBI Taxonomy" id="1452508"/>
    <lineage>
        <taxon>Bacteria</taxon>
        <taxon>Pseudomonadati</taxon>
        <taxon>Pseudomonadota</taxon>
        <taxon>Betaproteobacteria</taxon>
        <taxon>Burkholderiales</taxon>
        <taxon>Sphaerotilaceae</taxon>
        <taxon>Caldimonas</taxon>
    </lineage>
</organism>
<dbReference type="NCBIfam" id="NF041043">
    <property type="entry name" value="BPSS1780_fam"/>
    <property type="match status" value="1"/>
</dbReference>
<sequence length="273" mass="29563">MKLQHVKPLQGIVWVRRGFQVFLRQPLAYTALFFAFLFAAFMLVITMRQLGALTVLVLMPLVSLGFMLATRKALGGEFPLPSLFIEPLRGSRRQTAALLQIGLAYAVLSMATMWLADVMDGGKVDALQGAMATGDATAEMMDDPSIQGALVTRLLLTVPLSLLFWHAPALVHWGGKGALQSVFFSVVACWRNLGAFVVYFLTWAAAVLVFGVVATLIFSLLSAPQLMALVAFPATLMFVTAFYASLYFTYADCFADEPPEAEPASLAAPPDAS</sequence>
<evidence type="ECO:0008006" key="4">
    <source>
        <dbReference type="Google" id="ProtNLM"/>
    </source>
</evidence>
<dbReference type="EMBL" id="PSNX01000001">
    <property type="protein sequence ID" value="PPE68081.1"/>
    <property type="molecule type" value="Genomic_DNA"/>
</dbReference>
<feature type="transmembrane region" description="Helical" evidence="1">
    <location>
        <begin position="51"/>
        <end position="74"/>
    </location>
</feature>
<dbReference type="AlphaFoldDB" id="A0A2S5SZA0"/>
<evidence type="ECO:0000313" key="2">
    <source>
        <dbReference type="EMBL" id="PPE68081.1"/>
    </source>
</evidence>
<feature type="transmembrane region" description="Helical" evidence="1">
    <location>
        <begin position="146"/>
        <end position="165"/>
    </location>
</feature>
<comment type="caution">
    <text evidence="2">The sequence shown here is derived from an EMBL/GenBank/DDBJ whole genome shotgun (WGS) entry which is preliminary data.</text>
</comment>
<feature type="transmembrane region" description="Helical" evidence="1">
    <location>
        <begin position="228"/>
        <end position="250"/>
    </location>
</feature>
<keyword evidence="3" id="KW-1185">Reference proteome</keyword>
<keyword evidence="1" id="KW-0472">Membrane</keyword>
<name>A0A2S5SZA0_9BURK</name>
<dbReference type="OrthoDB" id="5298483at2"/>
<keyword evidence="1" id="KW-0812">Transmembrane</keyword>
<feature type="transmembrane region" description="Helical" evidence="1">
    <location>
        <begin position="95"/>
        <end position="116"/>
    </location>
</feature>